<keyword evidence="1" id="KW-1133">Transmembrane helix</keyword>
<organism evidence="2">
    <name type="scientific">Halomonas campaniensis</name>
    <dbReference type="NCBI Taxonomy" id="213554"/>
    <lineage>
        <taxon>Bacteria</taxon>
        <taxon>Pseudomonadati</taxon>
        <taxon>Pseudomonadota</taxon>
        <taxon>Gammaproteobacteria</taxon>
        <taxon>Oceanospirillales</taxon>
        <taxon>Halomonadaceae</taxon>
        <taxon>Halomonas</taxon>
    </lineage>
</organism>
<evidence type="ECO:0000313" key="2">
    <source>
        <dbReference type="EMBL" id="HCA01319.1"/>
    </source>
</evidence>
<protein>
    <submittedName>
        <fullName evidence="2">Uncharacterized protein</fullName>
    </submittedName>
</protein>
<sequence length="151" mass="16187">MKTFSIILLRILALYIALNPLLALAPMLFGPGSTESYDEWLVTLIAMIVMPLIVGAVLWLVAEPLANKIHPANNADSQLSLHELGLVRAGSFLIGVYLTLQHIGTAISQWIWSGSIAYGSLVVIALGVGLIVGVNFIGELYKKIKYAGSGL</sequence>
<proteinExistence type="predicted"/>
<name>A0A3D0KDT1_9GAMM</name>
<dbReference type="AlphaFoldDB" id="A0A3D0KDT1"/>
<evidence type="ECO:0000256" key="1">
    <source>
        <dbReference type="SAM" id="Phobius"/>
    </source>
</evidence>
<gene>
    <name evidence="2" type="ORF">DEO68_03850</name>
</gene>
<feature type="transmembrane region" description="Helical" evidence="1">
    <location>
        <begin position="40"/>
        <end position="62"/>
    </location>
</feature>
<comment type="caution">
    <text evidence="2">The sequence shown here is derived from an EMBL/GenBank/DDBJ whole genome shotgun (WGS) entry which is preliminary data.</text>
</comment>
<accession>A0A3D0KDT1</accession>
<dbReference type="EMBL" id="DOTR01000020">
    <property type="protein sequence ID" value="HCA01319.1"/>
    <property type="molecule type" value="Genomic_DNA"/>
</dbReference>
<feature type="transmembrane region" description="Helical" evidence="1">
    <location>
        <begin position="7"/>
        <end position="28"/>
    </location>
</feature>
<keyword evidence="1" id="KW-0472">Membrane</keyword>
<feature type="transmembrane region" description="Helical" evidence="1">
    <location>
        <begin position="83"/>
        <end position="104"/>
    </location>
</feature>
<reference evidence="2" key="1">
    <citation type="journal article" date="2018" name="Nat. Biotechnol.">
        <title>A standardized bacterial taxonomy based on genome phylogeny substantially revises the tree of life.</title>
        <authorList>
            <person name="Parks D.H."/>
            <person name="Chuvochina M."/>
            <person name="Waite D.W."/>
            <person name="Rinke C."/>
            <person name="Skarshewski A."/>
            <person name="Chaumeil P.A."/>
            <person name="Hugenholtz P."/>
        </authorList>
    </citation>
    <scope>NUCLEOTIDE SEQUENCE [LARGE SCALE GENOMIC DNA]</scope>
    <source>
        <strain evidence="2">UBA11284</strain>
    </source>
</reference>
<keyword evidence="1" id="KW-0812">Transmembrane</keyword>
<feature type="transmembrane region" description="Helical" evidence="1">
    <location>
        <begin position="116"/>
        <end position="137"/>
    </location>
</feature>